<accession>A0A0A9H5I7</accession>
<organism evidence="1">
    <name type="scientific">Arundo donax</name>
    <name type="common">Giant reed</name>
    <name type="synonym">Donax arundinaceus</name>
    <dbReference type="NCBI Taxonomy" id="35708"/>
    <lineage>
        <taxon>Eukaryota</taxon>
        <taxon>Viridiplantae</taxon>
        <taxon>Streptophyta</taxon>
        <taxon>Embryophyta</taxon>
        <taxon>Tracheophyta</taxon>
        <taxon>Spermatophyta</taxon>
        <taxon>Magnoliopsida</taxon>
        <taxon>Liliopsida</taxon>
        <taxon>Poales</taxon>
        <taxon>Poaceae</taxon>
        <taxon>PACMAD clade</taxon>
        <taxon>Arundinoideae</taxon>
        <taxon>Arundineae</taxon>
        <taxon>Arundo</taxon>
    </lineage>
</organism>
<name>A0A0A9H5I7_ARUDO</name>
<sequence>MRQGRLMQKHAQGSRGASPKDQIWKSKWTKCFQLQLYLMVAMVLFHGSEGT</sequence>
<reference evidence="1" key="2">
    <citation type="journal article" date="2015" name="Data Brief">
        <title>Shoot transcriptome of the giant reed, Arundo donax.</title>
        <authorList>
            <person name="Barrero R.A."/>
            <person name="Guerrero F.D."/>
            <person name="Moolhuijzen P."/>
            <person name="Goolsby J.A."/>
            <person name="Tidwell J."/>
            <person name="Bellgard S.E."/>
            <person name="Bellgard M.I."/>
        </authorList>
    </citation>
    <scope>NUCLEOTIDE SEQUENCE</scope>
    <source>
        <tissue evidence="1">Shoot tissue taken approximately 20 cm above the soil surface</tissue>
    </source>
</reference>
<protein>
    <submittedName>
        <fullName evidence="1">Uncharacterized protein</fullName>
    </submittedName>
</protein>
<dbReference type="AlphaFoldDB" id="A0A0A9H5I7"/>
<reference evidence="1" key="1">
    <citation type="submission" date="2014-09" db="EMBL/GenBank/DDBJ databases">
        <authorList>
            <person name="Magalhaes I.L.F."/>
            <person name="Oliveira U."/>
            <person name="Santos F.R."/>
            <person name="Vidigal T.H.D.A."/>
            <person name="Brescovit A.D."/>
            <person name="Santos A.J."/>
        </authorList>
    </citation>
    <scope>NUCLEOTIDE SEQUENCE</scope>
    <source>
        <tissue evidence="1">Shoot tissue taken approximately 20 cm above the soil surface</tissue>
    </source>
</reference>
<dbReference type="EMBL" id="GBRH01169768">
    <property type="protein sequence ID" value="JAE28128.1"/>
    <property type="molecule type" value="Transcribed_RNA"/>
</dbReference>
<evidence type="ECO:0000313" key="1">
    <source>
        <dbReference type="EMBL" id="JAE28128.1"/>
    </source>
</evidence>
<proteinExistence type="predicted"/>